<dbReference type="AlphaFoldDB" id="A0A8J5QBH4"/>
<reference evidence="10 11" key="1">
    <citation type="journal article" date="2021" name="DNA Res.">
        <title>Genome analysis of Candida subhashii reveals its hybrid nature and dual mitochondrial genome conformations.</title>
        <authorList>
            <person name="Mixao V."/>
            <person name="Hegedusova E."/>
            <person name="Saus E."/>
            <person name="Pryszcz L.P."/>
            <person name="Cillingova A."/>
            <person name="Nosek J."/>
            <person name="Gabaldon T."/>
        </authorList>
    </citation>
    <scope>NUCLEOTIDE SEQUENCE [LARGE SCALE GENOMIC DNA]</scope>
    <source>
        <strain evidence="10 11">CBS 10753</strain>
    </source>
</reference>
<dbReference type="InterPro" id="IPR003172">
    <property type="entry name" value="ML_dom"/>
</dbReference>
<evidence type="ECO:0000256" key="2">
    <source>
        <dbReference type="ARBA" id="ARBA00006370"/>
    </source>
</evidence>
<evidence type="ECO:0000256" key="1">
    <source>
        <dbReference type="ARBA" id="ARBA00002053"/>
    </source>
</evidence>
<dbReference type="InterPro" id="IPR003029">
    <property type="entry name" value="S1_domain"/>
</dbReference>
<comment type="similarity">
    <text evidence="2">Belongs to the NPC2 family.</text>
</comment>
<evidence type="ECO:0000259" key="9">
    <source>
        <dbReference type="PROSITE" id="PS50126"/>
    </source>
</evidence>
<feature type="domain" description="S1 motif" evidence="9">
    <location>
        <begin position="97"/>
        <end position="176"/>
    </location>
</feature>
<dbReference type="GeneID" id="73471021"/>
<dbReference type="Pfam" id="PF02221">
    <property type="entry name" value="E1_DerP2_DerF2"/>
    <property type="match status" value="1"/>
</dbReference>
<comment type="caution">
    <text evidence="10">The sequence shown here is derived from an EMBL/GenBank/DDBJ whole genome shotgun (WGS) entry which is preliminary data.</text>
</comment>
<dbReference type="GO" id="GO:0003676">
    <property type="term" value="F:nucleic acid binding"/>
    <property type="evidence" value="ECO:0007669"/>
    <property type="project" value="InterPro"/>
</dbReference>
<dbReference type="PANTHER" id="PTHR11306">
    <property type="entry name" value="NIEMANN PICK TYPE C2 PROTEIN NPC2-RELATED"/>
    <property type="match status" value="1"/>
</dbReference>
<sequence length="200" mass="22208">MVSFKQLTLLTLASSTTIHGLSVFNPSYVNKVVDFFNKKPSQSQYSSSDQVIFTLPNQPPNTKPVPGDSPIEICDVTEDQLLTLTEIKLTPNPPQAGANLTFVAVGNVAKTIEPGAYVDIDVRYGFIRLIHQTFDLCEEIEKIDVTCPIKDGKQVISKVVEIPEEVPPGRYIVNAKAYTKDDEYITCLYAIIDFPLARKQ</sequence>
<name>A0A8J5QBH4_9ASCO</name>
<dbReference type="PANTHER" id="PTHR11306:SF0">
    <property type="entry name" value="PHOSPHATIDYLGLYCEROL_PHOSPHATIDYLINOSITOL TRANSFER PROTEIN"/>
    <property type="match status" value="1"/>
</dbReference>
<evidence type="ECO:0000256" key="6">
    <source>
        <dbReference type="ARBA" id="ARBA00022729"/>
    </source>
</evidence>
<dbReference type="OrthoDB" id="6409159at2759"/>
<keyword evidence="7" id="KW-0445">Lipid transport</keyword>
<comment type="function">
    <text evidence="1">Catalyzes the intermembrane transfer of phosphatidylglycerol and phosphatidylinositol.</text>
</comment>
<keyword evidence="6 8" id="KW-0732">Signal</keyword>
<evidence type="ECO:0000313" key="10">
    <source>
        <dbReference type="EMBL" id="KAG7662211.1"/>
    </source>
</evidence>
<organism evidence="10 11">
    <name type="scientific">[Candida] subhashii</name>
    <dbReference type="NCBI Taxonomy" id="561895"/>
    <lineage>
        <taxon>Eukaryota</taxon>
        <taxon>Fungi</taxon>
        <taxon>Dikarya</taxon>
        <taxon>Ascomycota</taxon>
        <taxon>Saccharomycotina</taxon>
        <taxon>Pichiomycetes</taxon>
        <taxon>Debaryomycetaceae</taxon>
        <taxon>Spathaspora</taxon>
    </lineage>
</organism>
<dbReference type="InterPro" id="IPR033917">
    <property type="entry name" value="ML_PG-PI_TP"/>
</dbReference>
<keyword evidence="5" id="KW-0813">Transport</keyword>
<dbReference type="CDD" id="cd00917">
    <property type="entry name" value="PG-PI_TP"/>
    <property type="match status" value="1"/>
</dbReference>
<evidence type="ECO:0000256" key="5">
    <source>
        <dbReference type="ARBA" id="ARBA00022448"/>
    </source>
</evidence>
<comment type="subunit">
    <text evidence="3">Monomer.</text>
</comment>
<evidence type="ECO:0000256" key="8">
    <source>
        <dbReference type="SAM" id="SignalP"/>
    </source>
</evidence>
<dbReference type="PROSITE" id="PS50126">
    <property type="entry name" value="S1"/>
    <property type="match status" value="1"/>
</dbReference>
<dbReference type="InterPro" id="IPR039670">
    <property type="entry name" value="NPC2-like"/>
</dbReference>
<gene>
    <name evidence="10" type="ORF">J8A68_004221</name>
</gene>
<dbReference type="Proteomes" id="UP000694255">
    <property type="component" value="Unassembled WGS sequence"/>
</dbReference>
<evidence type="ECO:0000256" key="3">
    <source>
        <dbReference type="ARBA" id="ARBA00011245"/>
    </source>
</evidence>
<proteinExistence type="inferred from homology"/>
<keyword evidence="11" id="KW-1185">Reference proteome</keyword>
<protein>
    <recommendedName>
        <fullName evidence="4">Phosphatidylglycerol/phosphatidylinositol transfer protein</fullName>
    </recommendedName>
</protein>
<evidence type="ECO:0000256" key="4">
    <source>
        <dbReference type="ARBA" id="ARBA00016056"/>
    </source>
</evidence>
<dbReference type="GO" id="GO:0032934">
    <property type="term" value="F:sterol binding"/>
    <property type="evidence" value="ECO:0007669"/>
    <property type="project" value="InterPro"/>
</dbReference>
<feature type="signal peptide" evidence="8">
    <location>
        <begin position="1"/>
        <end position="20"/>
    </location>
</feature>
<dbReference type="GO" id="GO:0032366">
    <property type="term" value="P:intracellular sterol transport"/>
    <property type="evidence" value="ECO:0007669"/>
    <property type="project" value="InterPro"/>
</dbReference>
<evidence type="ECO:0000313" key="11">
    <source>
        <dbReference type="Proteomes" id="UP000694255"/>
    </source>
</evidence>
<dbReference type="FunFam" id="2.60.40.770:FF:000004">
    <property type="entry name" value="Phosphatidylglycerol/phosphatidylinositol transfer protein"/>
    <property type="match status" value="1"/>
</dbReference>
<accession>A0A8J5QBH4</accession>
<dbReference type="SMART" id="SM00737">
    <property type="entry name" value="ML"/>
    <property type="match status" value="1"/>
</dbReference>
<dbReference type="RefSeq" id="XP_049262444.1">
    <property type="nucleotide sequence ID" value="XM_049408157.1"/>
</dbReference>
<evidence type="ECO:0000256" key="7">
    <source>
        <dbReference type="ARBA" id="ARBA00023055"/>
    </source>
</evidence>
<dbReference type="EMBL" id="JAGSYN010000182">
    <property type="protein sequence ID" value="KAG7662211.1"/>
    <property type="molecule type" value="Genomic_DNA"/>
</dbReference>
<feature type="chain" id="PRO_5035241080" description="Phosphatidylglycerol/phosphatidylinositol transfer protein" evidence="8">
    <location>
        <begin position="21"/>
        <end position="200"/>
    </location>
</feature>